<sequence>MAAWNCGDPGSIPLFGPSWPGWPLGSGKFGTPWARMHAANSTVKLPTDPPCPLPGGAEAPVLTEF</sequence>
<evidence type="ECO:0000313" key="2">
    <source>
        <dbReference type="EMBL" id="GIH19535.1"/>
    </source>
</evidence>
<comment type="caution">
    <text evidence="2">The sequence shown here is derived from an EMBL/GenBank/DDBJ whole genome shotgun (WGS) entry which is preliminary data.</text>
</comment>
<protein>
    <submittedName>
        <fullName evidence="2">Uncharacterized protein</fullName>
    </submittedName>
</protein>
<accession>A0A8J3R1A2</accession>
<gene>
    <name evidence="2" type="ORF">Raf01_77070</name>
</gene>
<feature type="region of interest" description="Disordered" evidence="1">
    <location>
        <begin position="44"/>
        <end position="65"/>
    </location>
</feature>
<proteinExistence type="predicted"/>
<dbReference type="Proteomes" id="UP000642748">
    <property type="component" value="Unassembled WGS sequence"/>
</dbReference>
<dbReference type="EMBL" id="BONZ01000082">
    <property type="protein sequence ID" value="GIH19535.1"/>
    <property type="molecule type" value="Genomic_DNA"/>
</dbReference>
<organism evidence="2 3">
    <name type="scientific">Rugosimonospora africana</name>
    <dbReference type="NCBI Taxonomy" id="556532"/>
    <lineage>
        <taxon>Bacteria</taxon>
        <taxon>Bacillati</taxon>
        <taxon>Actinomycetota</taxon>
        <taxon>Actinomycetes</taxon>
        <taxon>Micromonosporales</taxon>
        <taxon>Micromonosporaceae</taxon>
        <taxon>Rugosimonospora</taxon>
    </lineage>
</organism>
<evidence type="ECO:0000313" key="3">
    <source>
        <dbReference type="Proteomes" id="UP000642748"/>
    </source>
</evidence>
<keyword evidence="3" id="KW-1185">Reference proteome</keyword>
<evidence type="ECO:0000256" key="1">
    <source>
        <dbReference type="SAM" id="MobiDB-lite"/>
    </source>
</evidence>
<dbReference type="AlphaFoldDB" id="A0A8J3R1A2"/>
<reference evidence="2" key="1">
    <citation type="submission" date="2021-01" db="EMBL/GenBank/DDBJ databases">
        <title>Whole genome shotgun sequence of Rugosimonospora africana NBRC 104875.</title>
        <authorList>
            <person name="Komaki H."/>
            <person name="Tamura T."/>
        </authorList>
    </citation>
    <scope>NUCLEOTIDE SEQUENCE</scope>
    <source>
        <strain evidence="2">NBRC 104875</strain>
    </source>
</reference>
<name>A0A8J3R1A2_9ACTN</name>